<comment type="caution">
    <text evidence="2">The sequence shown here is derived from an EMBL/GenBank/DDBJ whole genome shotgun (WGS) entry which is preliminary data.</text>
</comment>
<dbReference type="SUPFAM" id="SSF56801">
    <property type="entry name" value="Acetyl-CoA synthetase-like"/>
    <property type="match status" value="1"/>
</dbReference>
<dbReference type="Pfam" id="PF00501">
    <property type="entry name" value="AMP-binding"/>
    <property type="match status" value="1"/>
</dbReference>
<dbReference type="OrthoDB" id="2644916at2"/>
<organism evidence="2 3">
    <name type="scientific">Amycolatopsis thailandensis</name>
    <dbReference type="NCBI Taxonomy" id="589330"/>
    <lineage>
        <taxon>Bacteria</taxon>
        <taxon>Bacillati</taxon>
        <taxon>Actinomycetota</taxon>
        <taxon>Actinomycetes</taxon>
        <taxon>Pseudonocardiales</taxon>
        <taxon>Pseudonocardiaceae</taxon>
        <taxon>Amycolatopsis</taxon>
    </lineage>
</organism>
<dbReference type="InterPro" id="IPR050237">
    <property type="entry name" value="ATP-dep_AMP-bd_enzyme"/>
</dbReference>
<dbReference type="Gene3D" id="3.30.300.30">
    <property type="match status" value="1"/>
</dbReference>
<feature type="domain" description="AMP-dependent synthetase/ligase" evidence="1">
    <location>
        <begin position="16"/>
        <end position="336"/>
    </location>
</feature>
<dbReference type="RefSeq" id="WP_093939385.1">
    <property type="nucleotide sequence ID" value="NZ_NMQT01000225.1"/>
</dbReference>
<dbReference type="CDD" id="cd04433">
    <property type="entry name" value="AFD_class_I"/>
    <property type="match status" value="1"/>
</dbReference>
<name>A0A229R9E0_9PSEU</name>
<evidence type="ECO:0000313" key="3">
    <source>
        <dbReference type="Proteomes" id="UP000215223"/>
    </source>
</evidence>
<dbReference type="Proteomes" id="UP000215223">
    <property type="component" value="Unassembled WGS sequence"/>
</dbReference>
<evidence type="ECO:0000259" key="1">
    <source>
        <dbReference type="Pfam" id="PF00501"/>
    </source>
</evidence>
<dbReference type="Gene3D" id="3.40.50.12780">
    <property type="entry name" value="N-terminal domain of ligase-like"/>
    <property type="match status" value="1"/>
</dbReference>
<dbReference type="GO" id="GO:0016874">
    <property type="term" value="F:ligase activity"/>
    <property type="evidence" value="ECO:0007669"/>
    <property type="project" value="UniProtKB-KW"/>
</dbReference>
<dbReference type="InterPro" id="IPR045851">
    <property type="entry name" value="AMP-bd_C_sf"/>
</dbReference>
<dbReference type="InterPro" id="IPR020845">
    <property type="entry name" value="AMP-binding_CS"/>
</dbReference>
<dbReference type="PROSITE" id="PS00455">
    <property type="entry name" value="AMP_BINDING"/>
    <property type="match status" value="1"/>
</dbReference>
<dbReference type="PANTHER" id="PTHR43767">
    <property type="entry name" value="LONG-CHAIN-FATTY-ACID--COA LIGASE"/>
    <property type="match status" value="1"/>
</dbReference>
<keyword evidence="3" id="KW-1185">Reference proteome</keyword>
<reference evidence="2 3" key="1">
    <citation type="submission" date="2017-07" db="EMBL/GenBank/DDBJ databases">
        <title>Amycolatopsis thailandensis Genome sequencing and assembly.</title>
        <authorList>
            <person name="Kaur N."/>
            <person name="Mayilraj S."/>
        </authorList>
    </citation>
    <scope>NUCLEOTIDE SEQUENCE [LARGE SCALE GENOMIC DNA]</scope>
    <source>
        <strain evidence="2 3">JCM 16380</strain>
    </source>
</reference>
<accession>A0A229R9E0</accession>
<proteinExistence type="predicted"/>
<dbReference type="PANTHER" id="PTHR43767:SF10">
    <property type="entry name" value="SURFACTIN SYNTHASE SUBUNIT 1"/>
    <property type="match status" value="1"/>
</dbReference>
<sequence length="470" mass="51048">MFAKIYSPDAVTGGAAFEQQALRVAEVLRDRGVGSGDRVLLKADNTLAYLTILVALMHVGASVVLVDHMEHADRTAATIAGSGVVLAVVDDDAPMPPDAPVAYTYEIMVAAADRTPTDVRLRFDVWEKLPDSLVMWSSGSTGVPKGVAKNGARFLKNLERNADLVGHVADDVLLPLLPFNHQYGLSMVMIAWLRDCSLVIAPYRRPDRALRLAGRAGATVVDATPSTYRSLFNIIGKRPALKAEFSRVRMLCSGAAPLEPGVVDQSEELFGMPLLDSYGSTEMGNVAFANIGNPRGCGQIVEGLTLQVRADDGTVLPHDEVGELFVLDPDLMEGYLDATGQVIPADRGWYATGDLGRLDADGNLFVVGRKRAVHRNGHTLHPEVIEHRLAGEGCSAKIVALPDQRRGSSLVFVVEDDAQRDSRYWRDRICGVLPPAEQPNRVLVTDQFPLNRNGKPDRKRLEQFAAAEQL</sequence>
<protein>
    <submittedName>
        <fullName evidence="2">Acyl--CoA ligase</fullName>
    </submittedName>
</protein>
<dbReference type="AlphaFoldDB" id="A0A229R9E0"/>
<gene>
    <name evidence="2" type="ORF">CFP71_41705</name>
</gene>
<dbReference type="EMBL" id="NMQT01000225">
    <property type="protein sequence ID" value="OXM43282.1"/>
    <property type="molecule type" value="Genomic_DNA"/>
</dbReference>
<evidence type="ECO:0000313" key="2">
    <source>
        <dbReference type="EMBL" id="OXM43282.1"/>
    </source>
</evidence>
<dbReference type="InterPro" id="IPR042099">
    <property type="entry name" value="ANL_N_sf"/>
</dbReference>
<dbReference type="InterPro" id="IPR000873">
    <property type="entry name" value="AMP-dep_synth/lig_dom"/>
</dbReference>
<keyword evidence="2" id="KW-0436">Ligase</keyword>